<protein>
    <submittedName>
        <fullName evidence="2">Uncharacterized protein</fullName>
    </submittedName>
</protein>
<gene>
    <name evidence="2" type="ORF">SAMN04489764_0131</name>
</gene>
<evidence type="ECO:0000313" key="2">
    <source>
        <dbReference type="EMBL" id="SDQ30632.1"/>
    </source>
</evidence>
<feature type="region of interest" description="Disordered" evidence="1">
    <location>
        <begin position="248"/>
        <end position="291"/>
    </location>
</feature>
<proteinExistence type="predicted"/>
<name>A0A1H0ZTF2_9ACTN</name>
<reference evidence="2 3" key="1">
    <citation type="submission" date="2016-10" db="EMBL/GenBank/DDBJ databases">
        <authorList>
            <person name="de Groot N.N."/>
        </authorList>
    </citation>
    <scope>NUCLEOTIDE SEQUENCE [LARGE SCALE GENOMIC DNA]</scope>
    <source>
        <strain evidence="2 3">DSM 43794</strain>
    </source>
</reference>
<evidence type="ECO:0000313" key="3">
    <source>
        <dbReference type="Proteomes" id="UP000217103"/>
    </source>
</evidence>
<feature type="region of interest" description="Disordered" evidence="1">
    <location>
        <begin position="1"/>
        <end position="29"/>
    </location>
</feature>
<dbReference type="EMBL" id="FNKK01000002">
    <property type="protein sequence ID" value="SDQ30632.1"/>
    <property type="molecule type" value="Genomic_DNA"/>
</dbReference>
<feature type="compositionally biased region" description="Basic residues" evidence="1">
    <location>
        <begin position="248"/>
        <end position="258"/>
    </location>
</feature>
<feature type="compositionally biased region" description="Basic residues" evidence="1">
    <location>
        <begin position="127"/>
        <end position="136"/>
    </location>
</feature>
<accession>A0A1H0ZTF2</accession>
<keyword evidence="3" id="KW-1185">Reference proteome</keyword>
<feature type="region of interest" description="Disordered" evidence="1">
    <location>
        <begin position="106"/>
        <end position="176"/>
    </location>
</feature>
<organism evidence="2 3">
    <name type="scientific">Thermostaphylospora chromogena</name>
    <dbReference type="NCBI Taxonomy" id="35622"/>
    <lineage>
        <taxon>Bacteria</taxon>
        <taxon>Bacillati</taxon>
        <taxon>Actinomycetota</taxon>
        <taxon>Actinomycetes</taxon>
        <taxon>Streptosporangiales</taxon>
        <taxon>Thermomonosporaceae</taxon>
        <taxon>Thermostaphylospora</taxon>
    </lineage>
</organism>
<evidence type="ECO:0000256" key="1">
    <source>
        <dbReference type="SAM" id="MobiDB-lite"/>
    </source>
</evidence>
<dbReference type="AlphaFoldDB" id="A0A1H0ZTF2"/>
<dbReference type="Proteomes" id="UP000217103">
    <property type="component" value="Unassembled WGS sequence"/>
</dbReference>
<sequence length="291" mass="30002">MRCGTGAGVRSRGENGSAAPEASRTPRGLREVFAGMVVDGLSPGGPPRAPAVVRGFPPAGRAGDRGLQASLPHVRAPALRPPMRRTASGRPAEGAEGALARRAAGACAGPARGGGSTRAGRVTTGRAGRRASKRRNPAVAVPAFPAGRVSGPRPKRGEPVSSASSRGRRRGSRGVAGVVDGAAAAARPGSRRIPGWAAGFSSHACRPRTRSHLPETVRLSGGHVVACGHRVISPGIPGIPGITRRRSHATHRVGRRDRLRTWRSTPQARRTRRSTRLWPPRSGPGGAPTSG</sequence>